<evidence type="ECO:0000256" key="8">
    <source>
        <dbReference type="SAM" id="SignalP"/>
    </source>
</evidence>
<dbReference type="SUPFAM" id="SSF82689">
    <property type="entry name" value="Mechanosensitive channel protein MscS (YggB), C-terminal domain"/>
    <property type="match status" value="1"/>
</dbReference>
<dbReference type="Pfam" id="PF21088">
    <property type="entry name" value="MS_channel_1st"/>
    <property type="match status" value="1"/>
</dbReference>
<dbReference type="InterPro" id="IPR011014">
    <property type="entry name" value="MscS_channel_TM-2"/>
</dbReference>
<dbReference type="SUPFAM" id="SSF82861">
    <property type="entry name" value="Mechanosensitive channel protein MscS (YggB), transmembrane region"/>
    <property type="match status" value="1"/>
</dbReference>
<feature type="domain" description="Mechanosensitive ion channel MscS C-terminal" evidence="10">
    <location>
        <begin position="428"/>
        <end position="509"/>
    </location>
</feature>
<evidence type="ECO:0000313" key="12">
    <source>
        <dbReference type="EMBL" id="KST68217.1"/>
    </source>
</evidence>
<dbReference type="InterPro" id="IPR006686">
    <property type="entry name" value="MscS_channel_CS"/>
</dbReference>
<evidence type="ECO:0000256" key="2">
    <source>
        <dbReference type="ARBA" id="ARBA00008017"/>
    </source>
</evidence>
<proteinExistence type="inferred from homology"/>
<keyword evidence="4 7" id="KW-0812">Transmembrane</keyword>
<dbReference type="InterPro" id="IPR052702">
    <property type="entry name" value="MscS-like_channel"/>
</dbReference>
<dbReference type="SUPFAM" id="SSF50182">
    <property type="entry name" value="Sm-like ribonucleoproteins"/>
    <property type="match status" value="1"/>
</dbReference>
<dbReference type="InterPro" id="IPR011066">
    <property type="entry name" value="MscS_channel_C_sf"/>
</dbReference>
<dbReference type="OrthoDB" id="9809206at2"/>
<evidence type="ECO:0000259" key="9">
    <source>
        <dbReference type="Pfam" id="PF00924"/>
    </source>
</evidence>
<dbReference type="PANTHER" id="PTHR30347">
    <property type="entry name" value="POTASSIUM CHANNEL RELATED"/>
    <property type="match status" value="1"/>
</dbReference>
<dbReference type="PANTHER" id="PTHR30347:SF1">
    <property type="entry name" value="MECHANOSENSITIVE CHANNEL MSCK"/>
    <property type="match status" value="1"/>
</dbReference>
<comment type="caution">
    <text evidence="13">The sequence shown here is derived from an EMBL/GenBank/DDBJ whole genome shotgun (WGS) entry which is preliminary data.</text>
</comment>
<evidence type="ECO:0000256" key="5">
    <source>
        <dbReference type="ARBA" id="ARBA00022989"/>
    </source>
</evidence>
<keyword evidence="6 7" id="KW-0472">Membrane</keyword>
<dbReference type="InterPro" id="IPR023408">
    <property type="entry name" value="MscS_beta-dom_sf"/>
</dbReference>
<reference evidence="13 14" key="1">
    <citation type="journal article" date="2015" name="Genome Announc.">
        <title>Draft Genome of the Euendolithic (true boring) Cyanobacterium Mastigocoleus testarum strain BC008.</title>
        <authorList>
            <person name="Guida B.S."/>
            <person name="Garcia-Pichel F."/>
        </authorList>
    </citation>
    <scope>NUCLEOTIDE SEQUENCE [LARGE SCALE GENOMIC DNA]</scope>
    <source>
        <strain evidence="13 14">BC008</strain>
    </source>
</reference>
<dbReference type="Gene3D" id="1.10.287.1260">
    <property type="match status" value="1"/>
</dbReference>
<evidence type="ECO:0000313" key="13">
    <source>
        <dbReference type="EMBL" id="KST68879.1"/>
    </source>
</evidence>
<dbReference type="PROSITE" id="PS01246">
    <property type="entry name" value="UPF0003"/>
    <property type="match status" value="1"/>
</dbReference>
<dbReference type="GO" id="GO:0005886">
    <property type="term" value="C:plasma membrane"/>
    <property type="evidence" value="ECO:0007669"/>
    <property type="project" value="UniProtKB-SubCell"/>
</dbReference>
<feature type="chain" id="PRO_5007439173" evidence="8">
    <location>
        <begin position="37"/>
        <end position="555"/>
    </location>
</feature>
<feature type="domain" description="Mechanosensitive ion channel MscS" evidence="9">
    <location>
        <begin position="352"/>
        <end position="419"/>
    </location>
</feature>
<dbReference type="Gene3D" id="3.30.70.100">
    <property type="match status" value="1"/>
</dbReference>
<accession>A0A0V7ZX89</accession>
<dbReference type="EMBL" id="LMTZ01000045">
    <property type="protein sequence ID" value="KST68879.1"/>
    <property type="molecule type" value="Genomic_DNA"/>
</dbReference>
<dbReference type="InterPro" id="IPR010920">
    <property type="entry name" value="LSM_dom_sf"/>
</dbReference>
<evidence type="ECO:0000256" key="3">
    <source>
        <dbReference type="ARBA" id="ARBA00022475"/>
    </source>
</evidence>
<gene>
    <name evidence="12" type="ORF">BC008_32470</name>
    <name evidence="13" type="ORF">BC008_34155</name>
</gene>
<keyword evidence="14" id="KW-1185">Reference proteome</keyword>
<dbReference type="AlphaFoldDB" id="A0A0V7ZX89"/>
<dbReference type="EMBL" id="LMTZ01000077">
    <property type="protein sequence ID" value="KST68217.1"/>
    <property type="molecule type" value="Genomic_DNA"/>
</dbReference>
<sequence>MLPYRSYLKNSTFKFISIALLGFLLSFCFVSNPASALLDNDKTAPVVVDGNKLFRLAGSENLEPKERAKKVNRELEKFIQSEEAPRVEIETKDRSPVITINGKDLFTVTNNDTVPPYNADRKAQANFWRQEITRAINAARRERSASFIRYASIVSTVIVVLGAVCHKLLGGLWQIARNRLTPLLGSNQSTDDESSNGKNDEEQYKTFNFLLKSTLILVRTALWVGIILYISNLFPLTRRWSFNITNQILYSLTAKILPFGGKSSSVIEILILACLFCGLFIVAGAATNILRSRVLRLLRISRGAQEAAAVVFKYLIIAIGGIILLQIWGVDLSSLAILASALGVGIGFGFQDIAKNFGSGIVLIFERPIQVGDFIKVGDHTGTVEQIGARSVTIRTLDRVSIIVPNSRFLESEVINWSHGNPISRIHLPVGVSYSSNVYLVKTALLEAAAKHSEVLKVPQPQVFFKGFGDSSLNFELLVWIDRPPSQEYIKSDLNFYVEAALERHKIEIPFPQTDVHIRSGELPIQISPEVEQLLRCSLNMNNGNSTRNDRDSGY</sequence>
<keyword evidence="3" id="KW-1003">Cell membrane</keyword>
<dbReference type="InterPro" id="IPR006685">
    <property type="entry name" value="MscS_channel_2nd"/>
</dbReference>
<dbReference type="Pfam" id="PF21082">
    <property type="entry name" value="MS_channel_3rd"/>
    <property type="match status" value="1"/>
</dbReference>
<evidence type="ECO:0000256" key="7">
    <source>
        <dbReference type="SAM" id="Phobius"/>
    </source>
</evidence>
<evidence type="ECO:0000259" key="10">
    <source>
        <dbReference type="Pfam" id="PF21082"/>
    </source>
</evidence>
<comment type="subcellular location">
    <subcellularLocation>
        <location evidence="1">Cell membrane</location>
        <topology evidence="1">Multi-pass membrane protein</topology>
    </subcellularLocation>
</comment>
<organism evidence="13 14">
    <name type="scientific">Mastigocoleus testarum BC008</name>
    <dbReference type="NCBI Taxonomy" id="371196"/>
    <lineage>
        <taxon>Bacteria</taxon>
        <taxon>Bacillati</taxon>
        <taxon>Cyanobacteriota</taxon>
        <taxon>Cyanophyceae</taxon>
        <taxon>Nostocales</taxon>
        <taxon>Hapalosiphonaceae</taxon>
        <taxon>Mastigocoleus</taxon>
    </lineage>
</organism>
<protein>
    <submittedName>
        <fullName evidence="13">Mechanosensitive ion channel protein MscS</fullName>
    </submittedName>
</protein>
<feature type="transmembrane region" description="Helical" evidence="7">
    <location>
        <begin position="147"/>
        <end position="169"/>
    </location>
</feature>
<evidence type="ECO:0000256" key="4">
    <source>
        <dbReference type="ARBA" id="ARBA00022692"/>
    </source>
</evidence>
<evidence type="ECO:0000256" key="1">
    <source>
        <dbReference type="ARBA" id="ARBA00004651"/>
    </source>
</evidence>
<feature type="transmembrane region" description="Helical" evidence="7">
    <location>
        <begin position="209"/>
        <end position="230"/>
    </location>
</feature>
<feature type="signal peptide" evidence="8">
    <location>
        <begin position="1"/>
        <end position="36"/>
    </location>
</feature>
<dbReference type="Proteomes" id="UP000053372">
    <property type="component" value="Unassembled WGS sequence"/>
</dbReference>
<evidence type="ECO:0000256" key="6">
    <source>
        <dbReference type="ARBA" id="ARBA00023136"/>
    </source>
</evidence>
<dbReference type="InterPro" id="IPR049142">
    <property type="entry name" value="MS_channel_1st"/>
</dbReference>
<comment type="similarity">
    <text evidence="2">Belongs to the MscS (TC 1.A.23) family.</text>
</comment>
<dbReference type="Gene3D" id="2.30.30.60">
    <property type="match status" value="1"/>
</dbReference>
<dbReference type="GO" id="GO:0055085">
    <property type="term" value="P:transmembrane transport"/>
    <property type="evidence" value="ECO:0007669"/>
    <property type="project" value="InterPro"/>
</dbReference>
<keyword evidence="8" id="KW-0732">Signal</keyword>
<dbReference type="InterPro" id="IPR049278">
    <property type="entry name" value="MS_channel_C"/>
</dbReference>
<evidence type="ECO:0000313" key="14">
    <source>
        <dbReference type="Proteomes" id="UP000053372"/>
    </source>
</evidence>
<feature type="transmembrane region" description="Helical" evidence="7">
    <location>
        <begin position="269"/>
        <end position="290"/>
    </location>
</feature>
<name>A0A0V7ZX89_9CYAN</name>
<keyword evidence="5 7" id="KW-1133">Transmembrane helix</keyword>
<feature type="domain" description="Mechanosensitive ion channel transmembrane helices 2/3" evidence="11">
    <location>
        <begin position="311"/>
        <end position="351"/>
    </location>
</feature>
<feature type="transmembrane region" description="Helical" evidence="7">
    <location>
        <begin position="311"/>
        <end position="329"/>
    </location>
</feature>
<evidence type="ECO:0000259" key="11">
    <source>
        <dbReference type="Pfam" id="PF21088"/>
    </source>
</evidence>
<dbReference type="Pfam" id="PF00924">
    <property type="entry name" value="MS_channel_2nd"/>
    <property type="match status" value="1"/>
</dbReference>